<protein>
    <recommendedName>
        <fullName evidence="4">Peptidase A2 domain-containing protein</fullName>
    </recommendedName>
</protein>
<dbReference type="EMBL" id="JABDTM020017020">
    <property type="protein sequence ID" value="KAH0818633.1"/>
    <property type="molecule type" value="Genomic_DNA"/>
</dbReference>
<gene>
    <name evidence="2" type="ORF">GEV33_004158</name>
</gene>
<dbReference type="AlphaFoldDB" id="A0A8J6LGK8"/>
<dbReference type="PANTHER" id="PTHR47331">
    <property type="entry name" value="PHD-TYPE DOMAIN-CONTAINING PROTEIN"/>
    <property type="match status" value="1"/>
</dbReference>
<dbReference type="Gene3D" id="2.40.70.10">
    <property type="entry name" value="Acid Proteases"/>
    <property type="match status" value="1"/>
</dbReference>
<evidence type="ECO:0000256" key="1">
    <source>
        <dbReference type="SAM" id="MobiDB-lite"/>
    </source>
</evidence>
<evidence type="ECO:0000313" key="2">
    <source>
        <dbReference type="EMBL" id="KAH0818633.1"/>
    </source>
</evidence>
<dbReference type="Proteomes" id="UP000719412">
    <property type="component" value="Unassembled WGS sequence"/>
</dbReference>
<dbReference type="InterPro" id="IPR021109">
    <property type="entry name" value="Peptidase_aspartic_dom_sf"/>
</dbReference>
<dbReference type="PANTHER" id="PTHR47331:SF1">
    <property type="entry name" value="GAG-LIKE PROTEIN"/>
    <property type="match status" value="1"/>
</dbReference>
<feature type="compositionally biased region" description="Basic residues" evidence="1">
    <location>
        <begin position="457"/>
        <end position="472"/>
    </location>
</feature>
<dbReference type="InterPro" id="IPR005312">
    <property type="entry name" value="DUF1759"/>
</dbReference>
<reference evidence="2" key="1">
    <citation type="journal article" date="2020" name="J Insects Food Feed">
        <title>The yellow mealworm (Tenebrio molitor) genome: a resource for the emerging insects as food and feed industry.</title>
        <authorList>
            <person name="Eriksson T."/>
            <person name="Andere A."/>
            <person name="Kelstrup H."/>
            <person name="Emery V."/>
            <person name="Picard C."/>
        </authorList>
    </citation>
    <scope>NUCLEOTIDE SEQUENCE</scope>
    <source>
        <strain evidence="2">Stoneville</strain>
        <tissue evidence="2">Whole head</tissue>
    </source>
</reference>
<evidence type="ECO:0008006" key="4">
    <source>
        <dbReference type="Google" id="ProtNLM"/>
    </source>
</evidence>
<dbReference type="Pfam" id="PF03564">
    <property type="entry name" value="DUF1759"/>
    <property type="match status" value="1"/>
</dbReference>
<feature type="region of interest" description="Disordered" evidence="1">
    <location>
        <begin position="448"/>
        <end position="479"/>
    </location>
</feature>
<proteinExistence type="predicted"/>
<sequence length="599" mass="66299">MSETSIADRWRYRRSEPQPHFVAVSVSTHPSAFHPHLIELLNKMASVNNRITLQASRMAFINSVDAENDAGSIGALNLQAAQSKLEMLNETWEKFEAEHEKLLTSKTDVSKDLEYFKNDAYQTTMYVYVSGKAALRTRIVDLESAHHPPTGAKLVNSSLLAPTHARPTLPGINIEPFSGDIPDWRPFQDLFVSLVGESPTLSKVEKMHYLTSSLKGNAARLVGNLPLTISRNSHHSQKRILKINASTQTDLDTARLKTSQPAVVPSTQIRSSHSATTTRSAVILATSQADIYSPSGSTQWISLLIDPGSEVTLIAEQLVTKLHLQRRSSTIPILGVGSVKSGRTAGIVSCQLKSTHSEAQVHVDAHVLPQLTANSFSGSPKVTVETSEKSGLLADSDFNQSGPIDLLIGADLCAADFTQYLAVYFSAKYQVHLNNHLSNHSMWSAMTISKSPSPNSRSKKKFHKKTSHKLKPHVSTLSNSKEKAQRCLRRLLTQLSRNENLHQRYSNFMSEYESLGHIVPVSSDAPEPPHVYYLPHHEVIREESKTTKLMPALHCATNAFQRWRVDSASHRVADLPFSNDRFRASNVGVGSRSGCCRYF</sequence>
<evidence type="ECO:0000313" key="3">
    <source>
        <dbReference type="Proteomes" id="UP000719412"/>
    </source>
</evidence>
<name>A0A8J6LGK8_TENMO</name>
<comment type="caution">
    <text evidence="2">The sequence shown here is derived from an EMBL/GenBank/DDBJ whole genome shotgun (WGS) entry which is preliminary data.</text>
</comment>
<organism evidence="2 3">
    <name type="scientific">Tenebrio molitor</name>
    <name type="common">Yellow mealworm beetle</name>
    <dbReference type="NCBI Taxonomy" id="7067"/>
    <lineage>
        <taxon>Eukaryota</taxon>
        <taxon>Metazoa</taxon>
        <taxon>Ecdysozoa</taxon>
        <taxon>Arthropoda</taxon>
        <taxon>Hexapoda</taxon>
        <taxon>Insecta</taxon>
        <taxon>Pterygota</taxon>
        <taxon>Neoptera</taxon>
        <taxon>Endopterygota</taxon>
        <taxon>Coleoptera</taxon>
        <taxon>Polyphaga</taxon>
        <taxon>Cucujiformia</taxon>
        <taxon>Tenebrionidae</taxon>
        <taxon>Tenebrio</taxon>
    </lineage>
</organism>
<accession>A0A8J6LGK8</accession>
<keyword evidence="3" id="KW-1185">Reference proteome</keyword>
<reference evidence="2" key="2">
    <citation type="submission" date="2021-08" db="EMBL/GenBank/DDBJ databases">
        <authorList>
            <person name="Eriksson T."/>
        </authorList>
    </citation>
    <scope>NUCLEOTIDE SEQUENCE</scope>
    <source>
        <strain evidence="2">Stoneville</strain>
        <tissue evidence="2">Whole head</tissue>
    </source>
</reference>